<feature type="coiled-coil region" evidence="1">
    <location>
        <begin position="63"/>
        <end position="97"/>
    </location>
</feature>
<evidence type="ECO:0000313" key="4">
    <source>
        <dbReference type="Proteomes" id="UP001596425"/>
    </source>
</evidence>
<keyword evidence="1" id="KW-0175">Coiled coil</keyword>
<protein>
    <submittedName>
        <fullName evidence="3">Uncharacterized protein</fullName>
    </submittedName>
</protein>
<sequence length="97" mass="10955">MKGVIFTGVFSAAAIFASPAMAAAIGPQMVIADLQLDTAKTVEPKEEHKHESLLHDVERSQRESLMQRQMLQLEQLRRQAERDAARAEKLKRLKRNS</sequence>
<proteinExistence type="predicted"/>
<evidence type="ECO:0000256" key="1">
    <source>
        <dbReference type="SAM" id="Coils"/>
    </source>
</evidence>
<feature type="signal peptide" evidence="2">
    <location>
        <begin position="1"/>
        <end position="22"/>
    </location>
</feature>
<dbReference type="EMBL" id="JBHSVR010000001">
    <property type="protein sequence ID" value="MFC6633939.1"/>
    <property type="molecule type" value="Genomic_DNA"/>
</dbReference>
<dbReference type="Proteomes" id="UP001596425">
    <property type="component" value="Unassembled WGS sequence"/>
</dbReference>
<evidence type="ECO:0000313" key="3">
    <source>
        <dbReference type="EMBL" id="MFC6633939.1"/>
    </source>
</evidence>
<keyword evidence="4" id="KW-1185">Reference proteome</keyword>
<feature type="chain" id="PRO_5047343626" evidence="2">
    <location>
        <begin position="23"/>
        <end position="97"/>
    </location>
</feature>
<keyword evidence="2" id="KW-0732">Signal</keyword>
<accession>A0ABW1YRE2</accession>
<organism evidence="3 4">
    <name type="scientific">Microbulbifer taiwanensis</name>
    <dbReference type="NCBI Taxonomy" id="986746"/>
    <lineage>
        <taxon>Bacteria</taxon>
        <taxon>Pseudomonadati</taxon>
        <taxon>Pseudomonadota</taxon>
        <taxon>Gammaproteobacteria</taxon>
        <taxon>Cellvibrionales</taxon>
        <taxon>Microbulbiferaceae</taxon>
        <taxon>Microbulbifer</taxon>
    </lineage>
</organism>
<reference evidence="4" key="1">
    <citation type="journal article" date="2019" name="Int. J. Syst. Evol. Microbiol.">
        <title>The Global Catalogue of Microorganisms (GCM) 10K type strain sequencing project: providing services to taxonomists for standard genome sequencing and annotation.</title>
        <authorList>
            <consortium name="The Broad Institute Genomics Platform"/>
            <consortium name="The Broad Institute Genome Sequencing Center for Infectious Disease"/>
            <person name="Wu L."/>
            <person name="Ma J."/>
        </authorList>
    </citation>
    <scope>NUCLEOTIDE SEQUENCE [LARGE SCALE GENOMIC DNA]</scope>
    <source>
        <strain evidence="4">CGMCC 1.13718</strain>
    </source>
</reference>
<comment type="caution">
    <text evidence="3">The sequence shown here is derived from an EMBL/GenBank/DDBJ whole genome shotgun (WGS) entry which is preliminary data.</text>
</comment>
<name>A0ABW1YRE2_9GAMM</name>
<gene>
    <name evidence="3" type="ORF">ACFQBM_11620</name>
</gene>
<evidence type="ECO:0000256" key="2">
    <source>
        <dbReference type="SAM" id="SignalP"/>
    </source>
</evidence>
<dbReference type="RefSeq" id="WP_193190376.1">
    <property type="nucleotide sequence ID" value="NZ_JACZFR010000012.1"/>
</dbReference>